<proteinExistence type="predicted"/>
<dbReference type="STRING" id="1111728.GCA_000427805_02836"/>
<evidence type="ECO:0000256" key="1">
    <source>
        <dbReference type="ARBA" id="ARBA00023015"/>
    </source>
</evidence>
<dbReference type="GO" id="GO:0045892">
    <property type="term" value="P:negative regulation of DNA-templated transcription"/>
    <property type="evidence" value="ECO:0007669"/>
    <property type="project" value="TreeGrafter"/>
</dbReference>
<dbReference type="PROSITE" id="PS51078">
    <property type="entry name" value="ICLR_ED"/>
    <property type="match status" value="1"/>
</dbReference>
<sequence length="250" mass="27573">MDEISTKTPAIDKTARILNYVAQNGSVTFSQLYQNLNLAQSSTATLLNSLIAHGFLRQEKGKYYLGLSLFELGSRAVESFDIRELAIEPMNFLRNKTGLACHLGVLDGSSAIYLAKTESPGAIVVRSWLGKRLSLHSSSLGKVLLSWLPDEDVDRLIPQEVLPVKTKTTIATRTQLKKELAIVRHQGWAFDNEEDYDGVSCISAPVFDKSNRVIAAISMSGVSFQVPNEKIPEFVELVKTAANMLSQSIR</sequence>
<dbReference type="PANTHER" id="PTHR30136">
    <property type="entry name" value="HELIX-TURN-HELIX TRANSCRIPTIONAL REGULATOR, ICLR FAMILY"/>
    <property type="match status" value="1"/>
</dbReference>
<dbReference type="InterPro" id="IPR005471">
    <property type="entry name" value="Tscrpt_reg_IclR_N"/>
</dbReference>
<dbReference type="Proteomes" id="UP000373449">
    <property type="component" value="Unassembled WGS sequence"/>
</dbReference>
<dbReference type="EMBL" id="CAADJA010000002">
    <property type="protein sequence ID" value="VFS50877.1"/>
    <property type="molecule type" value="Genomic_DNA"/>
</dbReference>
<evidence type="ECO:0000313" key="6">
    <source>
        <dbReference type="EMBL" id="PHI30918.1"/>
    </source>
</evidence>
<keyword evidence="1" id="KW-0805">Transcription regulation</keyword>
<dbReference type="SMART" id="SM00346">
    <property type="entry name" value="HTH_ICLR"/>
    <property type="match status" value="1"/>
</dbReference>
<reference evidence="7 9" key="3">
    <citation type="submission" date="2019-03" db="EMBL/GenBank/DDBJ databases">
        <authorList>
            <consortium name="Pathogen Informatics"/>
        </authorList>
    </citation>
    <scope>NUCLEOTIDE SEQUENCE [LARGE SCALE GENOMIC DNA]</scope>
    <source>
        <strain evidence="7 9">NCTC12282</strain>
    </source>
</reference>
<evidence type="ECO:0000256" key="2">
    <source>
        <dbReference type="ARBA" id="ARBA00023125"/>
    </source>
</evidence>
<dbReference type="InterPro" id="IPR036388">
    <property type="entry name" value="WH-like_DNA-bd_sf"/>
</dbReference>
<gene>
    <name evidence="7" type="primary">rhmR_2</name>
    <name evidence="6" type="ORF">CRN84_17025</name>
    <name evidence="7" type="ORF">NCTC12282_04731</name>
</gene>
<evidence type="ECO:0000259" key="5">
    <source>
        <dbReference type="PROSITE" id="PS51078"/>
    </source>
</evidence>
<dbReference type="AlphaFoldDB" id="A0A2C6DKT0"/>
<organism evidence="6 8">
    <name type="scientific">Budvicia aquatica</name>
    <dbReference type="NCBI Taxonomy" id="82979"/>
    <lineage>
        <taxon>Bacteria</taxon>
        <taxon>Pseudomonadati</taxon>
        <taxon>Pseudomonadota</taxon>
        <taxon>Gammaproteobacteria</taxon>
        <taxon>Enterobacterales</taxon>
        <taxon>Budviciaceae</taxon>
        <taxon>Budvicia</taxon>
    </lineage>
</organism>
<dbReference type="SUPFAM" id="SSF55781">
    <property type="entry name" value="GAF domain-like"/>
    <property type="match status" value="1"/>
</dbReference>
<dbReference type="GO" id="GO:0003677">
    <property type="term" value="F:DNA binding"/>
    <property type="evidence" value="ECO:0007669"/>
    <property type="project" value="UniProtKB-KW"/>
</dbReference>
<dbReference type="InterPro" id="IPR050707">
    <property type="entry name" value="HTH_MetabolicPath_Reg"/>
</dbReference>
<dbReference type="PANTHER" id="PTHR30136:SF38">
    <property type="entry name" value="TRANSCRIPTIONAL REGULATOR"/>
    <property type="match status" value="1"/>
</dbReference>
<dbReference type="EMBL" id="PDDX01000001">
    <property type="protein sequence ID" value="PHI30918.1"/>
    <property type="molecule type" value="Genomic_DNA"/>
</dbReference>
<feature type="domain" description="IclR-ED" evidence="5">
    <location>
        <begin position="68"/>
        <end position="250"/>
    </location>
</feature>
<dbReference type="OrthoDB" id="9807558at2"/>
<protein>
    <submittedName>
        <fullName evidence="6">IclR family transcriptional regulator</fullName>
    </submittedName>
</protein>
<dbReference type="Pfam" id="PF09339">
    <property type="entry name" value="HTH_IclR"/>
    <property type="match status" value="1"/>
</dbReference>
<evidence type="ECO:0000259" key="4">
    <source>
        <dbReference type="PROSITE" id="PS51077"/>
    </source>
</evidence>
<dbReference type="Gene3D" id="1.10.10.10">
    <property type="entry name" value="Winged helix-like DNA-binding domain superfamily/Winged helix DNA-binding domain"/>
    <property type="match status" value="1"/>
</dbReference>
<name>A0A2C6DKT0_9GAMM</name>
<dbReference type="InterPro" id="IPR014757">
    <property type="entry name" value="Tscrpt_reg_IclR_C"/>
</dbReference>
<feature type="domain" description="HTH iclR-type" evidence="4">
    <location>
        <begin position="8"/>
        <end position="67"/>
    </location>
</feature>
<dbReference type="Pfam" id="PF01614">
    <property type="entry name" value="IclR_C"/>
    <property type="match status" value="1"/>
</dbReference>
<dbReference type="Gene3D" id="3.30.450.40">
    <property type="match status" value="1"/>
</dbReference>
<dbReference type="InterPro" id="IPR029016">
    <property type="entry name" value="GAF-like_dom_sf"/>
</dbReference>
<dbReference type="SUPFAM" id="SSF46785">
    <property type="entry name" value="Winged helix' DNA-binding domain"/>
    <property type="match status" value="1"/>
</dbReference>
<dbReference type="PROSITE" id="PS51077">
    <property type="entry name" value="HTH_ICLR"/>
    <property type="match status" value="1"/>
</dbReference>
<keyword evidence="3" id="KW-0804">Transcription</keyword>
<evidence type="ECO:0000313" key="9">
    <source>
        <dbReference type="Proteomes" id="UP000373449"/>
    </source>
</evidence>
<keyword evidence="8" id="KW-1185">Reference proteome</keyword>
<evidence type="ECO:0000313" key="7">
    <source>
        <dbReference type="EMBL" id="VFS50877.1"/>
    </source>
</evidence>
<dbReference type="Proteomes" id="UP000224974">
    <property type="component" value="Unassembled WGS sequence"/>
</dbReference>
<evidence type="ECO:0000256" key="3">
    <source>
        <dbReference type="ARBA" id="ARBA00023163"/>
    </source>
</evidence>
<reference evidence="8" key="2">
    <citation type="submission" date="2017-09" db="EMBL/GenBank/DDBJ databases">
        <title>FDA dAtabase for Regulatory Grade micrObial Sequences (FDA-ARGOS): Supporting development and validation of Infectious Disease Dx tests.</title>
        <authorList>
            <person name="Minogue T."/>
            <person name="Wolcott M."/>
            <person name="Wasieloski L."/>
            <person name="Aguilar W."/>
            <person name="Moore D."/>
            <person name="Tallon L."/>
            <person name="Sadzewicz L."/>
            <person name="Ott S."/>
            <person name="Zhao X."/>
            <person name="Nagaraj S."/>
            <person name="Vavikolanu K."/>
            <person name="Aluvathingal J."/>
            <person name="Nadendla S."/>
            <person name="Sichtig H."/>
        </authorList>
    </citation>
    <scope>NUCLEOTIDE SEQUENCE [LARGE SCALE GENOMIC DNA]</scope>
    <source>
        <strain evidence="8">FDAARGOS_387</strain>
    </source>
</reference>
<evidence type="ECO:0000313" key="8">
    <source>
        <dbReference type="Proteomes" id="UP000224974"/>
    </source>
</evidence>
<keyword evidence="2" id="KW-0238">DNA-binding</keyword>
<reference evidence="6" key="1">
    <citation type="submission" date="2017-09" db="EMBL/GenBank/DDBJ databases">
        <title>FDA dAtabase for Regulatory Grade micrObial Sequences (FDA-ARGOS): Supporting development and validation of Infectious Disease Dx tests.</title>
        <authorList>
            <person name="Minogue T."/>
            <person name="Wolcott M."/>
            <person name="Wasieloski L."/>
            <person name="Aguilar W."/>
            <person name="Moore D."/>
            <person name="Tallon L.J."/>
            <person name="Sadzewicz L."/>
            <person name="Ott S."/>
            <person name="Zhao X."/>
            <person name="Nagaraj S."/>
            <person name="Vavikolanu K."/>
            <person name="Aluvathingal J."/>
            <person name="Nadendla S."/>
            <person name="Sichtig H."/>
        </authorList>
    </citation>
    <scope>NUCLEOTIDE SEQUENCE</scope>
    <source>
        <strain evidence="6">FDAARGOS_387</strain>
    </source>
</reference>
<dbReference type="GO" id="GO:0003700">
    <property type="term" value="F:DNA-binding transcription factor activity"/>
    <property type="evidence" value="ECO:0007669"/>
    <property type="project" value="TreeGrafter"/>
</dbReference>
<dbReference type="InterPro" id="IPR036390">
    <property type="entry name" value="WH_DNA-bd_sf"/>
</dbReference>
<accession>A0A2C6DKT0</accession>